<keyword evidence="2" id="KW-1185">Reference proteome</keyword>
<dbReference type="Proteomes" id="UP000054485">
    <property type="component" value="Unassembled WGS sequence"/>
</dbReference>
<dbReference type="PANTHER" id="PTHR19446">
    <property type="entry name" value="REVERSE TRANSCRIPTASES"/>
    <property type="match status" value="1"/>
</dbReference>
<evidence type="ECO:0000313" key="2">
    <source>
        <dbReference type="Proteomes" id="UP000054485"/>
    </source>
</evidence>
<evidence type="ECO:0000313" key="1">
    <source>
        <dbReference type="EMBL" id="KIK32408.1"/>
    </source>
</evidence>
<dbReference type="InParanoid" id="A0A0D0AKH3"/>
<dbReference type="HOGENOM" id="CLU_136907_0_0_1"/>
<protein>
    <submittedName>
        <fullName evidence="1">Uncharacterized protein</fullName>
    </submittedName>
</protein>
<organism evidence="1 2">
    <name type="scientific">Suillus luteus UH-Slu-Lm8-n1</name>
    <dbReference type="NCBI Taxonomy" id="930992"/>
    <lineage>
        <taxon>Eukaryota</taxon>
        <taxon>Fungi</taxon>
        <taxon>Dikarya</taxon>
        <taxon>Basidiomycota</taxon>
        <taxon>Agaricomycotina</taxon>
        <taxon>Agaricomycetes</taxon>
        <taxon>Agaricomycetidae</taxon>
        <taxon>Boletales</taxon>
        <taxon>Suillineae</taxon>
        <taxon>Suillaceae</taxon>
        <taxon>Suillus</taxon>
    </lineage>
</organism>
<dbReference type="STRING" id="930992.A0A0D0AKH3"/>
<sequence>MAELAKEYYDNLQREGLAPEEEREQALKTVLESITIKLKAADKTELENNLTEDNIEEVLKLLPNGKAPGTDGIPYEFWKWVNDKSKSTHKDPEGNRIQFEFIKCLTTVYNDIEIYGVAKDSCFAEGLLNPLHNKKDRREIANYRPITLLNCNYKAFTKVLALKLAQMV</sequence>
<dbReference type="EMBL" id="KN836255">
    <property type="protein sequence ID" value="KIK32408.1"/>
    <property type="molecule type" value="Genomic_DNA"/>
</dbReference>
<reference evidence="1 2" key="1">
    <citation type="submission" date="2014-04" db="EMBL/GenBank/DDBJ databases">
        <authorList>
            <consortium name="DOE Joint Genome Institute"/>
            <person name="Kuo A."/>
            <person name="Ruytinx J."/>
            <person name="Rineau F."/>
            <person name="Colpaert J."/>
            <person name="Kohler A."/>
            <person name="Nagy L.G."/>
            <person name="Floudas D."/>
            <person name="Copeland A."/>
            <person name="Barry K.W."/>
            <person name="Cichocki N."/>
            <person name="Veneault-Fourrey C."/>
            <person name="LaButti K."/>
            <person name="Lindquist E.A."/>
            <person name="Lipzen A."/>
            <person name="Lundell T."/>
            <person name="Morin E."/>
            <person name="Murat C."/>
            <person name="Sun H."/>
            <person name="Tunlid A."/>
            <person name="Henrissat B."/>
            <person name="Grigoriev I.V."/>
            <person name="Hibbett D.S."/>
            <person name="Martin F."/>
            <person name="Nordberg H.P."/>
            <person name="Cantor M.N."/>
            <person name="Hua S.X."/>
        </authorList>
    </citation>
    <scope>NUCLEOTIDE SEQUENCE [LARGE SCALE GENOMIC DNA]</scope>
    <source>
        <strain evidence="1 2">UH-Slu-Lm8-n1</strain>
    </source>
</reference>
<accession>A0A0D0AKH3</accession>
<proteinExistence type="predicted"/>
<name>A0A0D0AKH3_9AGAM</name>
<feature type="non-terminal residue" evidence="1">
    <location>
        <position position="168"/>
    </location>
</feature>
<gene>
    <name evidence="1" type="ORF">CY34DRAFT_45588</name>
</gene>
<dbReference type="AlphaFoldDB" id="A0A0D0AKH3"/>
<dbReference type="OrthoDB" id="2676751at2759"/>
<reference evidence="2" key="2">
    <citation type="submission" date="2015-01" db="EMBL/GenBank/DDBJ databases">
        <title>Evolutionary Origins and Diversification of the Mycorrhizal Mutualists.</title>
        <authorList>
            <consortium name="DOE Joint Genome Institute"/>
            <consortium name="Mycorrhizal Genomics Consortium"/>
            <person name="Kohler A."/>
            <person name="Kuo A."/>
            <person name="Nagy L.G."/>
            <person name="Floudas D."/>
            <person name="Copeland A."/>
            <person name="Barry K.W."/>
            <person name="Cichocki N."/>
            <person name="Veneault-Fourrey C."/>
            <person name="LaButti K."/>
            <person name="Lindquist E.A."/>
            <person name="Lipzen A."/>
            <person name="Lundell T."/>
            <person name="Morin E."/>
            <person name="Murat C."/>
            <person name="Riley R."/>
            <person name="Ohm R."/>
            <person name="Sun H."/>
            <person name="Tunlid A."/>
            <person name="Henrissat B."/>
            <person name="Grigoriev I.V."/>
            <person name="Hibbett D.S."/>
            <person name="Martin F."/>
        </authorList>
    </citation>
    <scope>NUCLEOTIDE SEQUENCE [LARGE SCALE GENOMIC DNA]</scope>
    <source>
        <strain evidence="2">UH-Slu-Lm8-n1</strain>
    </source>
</reference>